<organism evidence="1 2">
    <name type="scientific">Coccomyxa viridis</name>
    <dbReference type="NCBI Taxonomy" id="1274662"/>
    <lineage>
        <taxon>Eukaryota</taxon>
        <taxon>Viridiplantae</taxon>
        <taxon>Chlorophyta</taxon>
        <taxon>core chlorophytes</taxon>
        <taxon>Trebouxiophyceae</taxon>
        <taxon>Trebouxiophyceae incertae sedis</taxon>
        <taxon>Coccomyxaceae</taxon>
        <taxon>Coccomyxa</taxon>
    </lineage>
</organism>
<accession>A0ABP1FTA9</accession>
<reference evidence="1 2" key="1">
    <citation type="submission" date="2024-06" db="EMBL/GenBank/DDBJ databases">
        <authorList>
            <person name="Kraege A."/>
            <person name="Thomma B."/>
        </authorList>
    </citation>
    <scope>NUCLEOTIDE SEQUENCE [LARGE SCALE GENOMIC DNA]</scope>
</reference>
<keyword evidence="2" id="KW-1185">Reference proteome</keyword>
<proteinExistence type="predicted"/>
<name>A0ABP1FTA9_9CHLO</name>
<dbReference type="Proteomes" id="UP001497392">
    <property type="component" value="Unassembled WGS sequence"/>
</dbReference>
<gene>
    <name evidence="1" type="primary">g2779</name>
    <name evidence="1" type="ORF">VP750_LOCUS2381</name>
</gene>
<protein>
    <submittedName>
        <fullName evidence="1">G2779 protein</fullName>
    </submittedName>
</protein>
<sequence>MMQCPVSVVWQRSPPSLHTTQPSRSRTSLKTWAYSTSQPGPAEIDASTSKCPVARIVNGTKDLFKGFQAQAFDYTPFSASNYQGRYKMTMGLEPMNPLDWIEIDDCYEEELALRKDLVKNNRSTVIHSLPGAEEANREMLELLADFLPKRFPDRFSMEGTVLINHSLGDSWDLADKSLDPLEVSAQLVQEDLCLMTVADDGALRFVSGAVLFPQRWSLAEKLGMDMRRIHEPVPLFNKEILKPVNAFMNRITPNKPFWRANWTISDNPELFQPVGEEFIMQANSGQFINDKLWGQTEPVTAENAGKRLQTRCERETLSRFPRTGAILFTIRTHMRKLQEFEGRPDKAKELAHALRNLPQELKNYKTIAAFQDQALEYLDLISSQNEARLPEPALH</sequence>
<evidence type="ECO:0000313" key="2">
    <source>
        <dbReference type="Proteomes" id="UP001497392"/>
    </source>
</evidence>
<evidence type="ECO:0000313" key="1">
    <source>
        <dbReference type="EMBL" id="CAL5220722.1"/>
    </source>
</evidence>
<dbReference type="EMBL" id="CAXHTA020000004">
    <property type="protein sequence ID" value="CAL5220722.1"/>
    <property type="molecule type" value="Genomic_DNA"/>
</dbReference>
<dbReference type="Pfam" id="PF11927">
    <property type="entry name" value="HODM_asu-like"/>
    <property type="match status" value="1"/>
</dbReference>
<comment type="caution">
    <text evidence="1">The sequence shown here is derived from an EMBL/GenBank/DDBJ whole genome shotgun (WGS) entry which is preliminary data.</text>
</comment>
<dbReference type="InterPro" id="IPR021848">
    <property type="entry name" value="HODM_asu-like"/>
</dbReference>